<dbReference type="PANTHER" id="PTHR22617">
    <property type="entry name" value="CHEMOTAXIS SENSOR HISTIDINE KINASE-RELATED"/>
    <property type="match status" value="1"/>
</dbReference>
<dbReference type="InterPro" id="IPR002545">
    <property type="entry name" value="CheW-lke_dom"/>
</dbReference>
<dbReference type="Gene3D" id="2.30.30.40">
    <property type="entry name" value="SH3 Domains"/>
    <property type="match status" value="1"/>
</dbReference>
<dbReference type="GO" id="GO:0006935">
    <property type="term" value="P:chemotaxis"/>
    <property type="evidence" value="ECO:0007669"/>
    <property type="project" value="UniProtKB-KW"/>
</dbReference>
<dbReference type="GO" id="GO:0007165">
    <property type="term" value="P:signal transduction"/>
    <property type="evidence" value="ECO:0007669"/>
    <property type="project" value="InterPro"/>
</dbReference>
<keyword evidence="4" id="KW-0145">Chemotaxis</keyword>
<organism evidence="6">
    <name type="scientific">Caldithrix abyssi</name>
    <dbReference type="NCBI Taxonomy" id="187145"/>
    <lineage>
        <taxon>Bacteria</taxon>
        <taxon>Pseudomonadati</taxon>
        <taxon>Calditrichota</taxon>
        <taxon>Calditrichia</taxon>
        <taxon>Calditrichales</taxon>
        <taxon>Calditrichaceae</taxon>
        <taxon>Caldithrix</taxon>
    </lineage>
</organism>
<dbReference type="Gene3D" id="2.40.50.180">
    <property type="entry name" value="CheA-289, Domain 4"/>
    <property type="match status" value="1"/>
</dbReference>
<gene>
    <name evidence="6" type="ORF">ENL21_08880</name>
</gene>
<dbReference type="SUPFAM" id="SSF50341">
    <property type="entry name" value="CheW-like"/>
    <property type="match status" value="1"/>
</dbReference>
<comment type="caution">
    <text evidence="6">The sequence shown here is derived from an EMBL/GenBank/DDBJ whole genome shotgun (WGS) entry which is preliminary data.</text>
</comment>
<name>A0A7V5LJ87_CALAY</name>
<dbReference type="CDD" id="cd00732">
    <property type="entry name" value="CheW"/>
    <property type="match status" value="1"/>
</dbReference>
<evidence type="ECO:0000256" key="3">
    <source>
        <dbReference type="ARBA" id="ARBA00022490"/>
    </source>
</evidence>
<dbReference type="AlphaFoldDB" id="A0A7V5LJ87"/>
<proteinExistence type="predicted"/>
<dbReference type="PANTHER" id="PTHR22617:SF23">
    <property type="entry name" value="CHEMOTAXIS PROTEIN CHEW"/>
    <property type="match status" value="1"/>
</dbReference>
<evidence type="ECO:0000256" key="1">
    <source>
        <dbReference type="ARBA" id="ARBA00004496"/>
    </source>
</evidence>
<dbReference type="FunFam" id="2.40.50.180:FF:000002">
    <property type="entry name" value="Chemotaxis protein CheW"/>
    <property type="match status" value="1"/>
</dbReference>
<evidence type="ECO:0000256" key="2">
    <source>
        <dbReference type="ARBA" id="ARBA00021483"/>
    </source>
</evidence>
<dbReference type="InterPro" id="IPR036061">
    <property type="entry name" value="CheW-like_dom_sf"/>
</dbReference>
<reference evidence="6" key="1">
    <citation type="journal article" date="2020" name="mSystems">
        <title>Genome- and Community-Level Interaction Insights into Carbon Utilization and Element Cycling Functions of Hydrothermarchaeota in Hydrothermal Sediment.</title>
        <authorList>
            <person name="Zhou Z."/>
            <person name="Liu Y."/>
            <person name="Xu W."/>
            <person name="Pan J."/>
            <person name="Luo Z.H."/>
            <person name="Li M."/>
        </authorList>
    </citation>
    <scope>NUCLEOTIDE SEQUENCE [LARGE SCALE GENOMIC DNA]</scope>
    <source>
        <strain evidence="6">HyVt-76</strain>
    </source>
</reference>
<dbReference type="Proteomes" id="UP000886111">
    <property type="component" value="Unassembled WGS sequence"/>
</dbReference>
<accession>A0A7V5LJ87</accession>
<feature type="domain" description="CheW-like" evidence="5">
    <location>
        <begin position="15"/>
        <end position="155"/>
    </location>
</feature>
<protein>
    <recommendedName>
        <fullName evidence="2">Chemotaxis protein CheW</fullName>
    </recommendedName>
</protein>
<evidence type="ECO:0000313" key="6">
    <source>
        <dbReference type="EMBL" id="HHE55883.1"/>
    </source>
</evidence>
<dbReference type="InterPro" id="IPR039315">
    <property type="entry name" value="CheW"/>
</dbReference>
<dbReference type="Pfam" id="PF01584">
    <property type="entry name" value="CheW"/>
    <property type="match status" value="1"/>
</dbReference>
<evidence type="ECO:0000259" key="5">
    <source>
        <dbReference type="PROSITE" id="PS50851"/>
    </source>
</evidence>
<dbReference type="GO" id="GO:0005829">
    <property type="term" value="C:cytosol"/>
    <property type="evidence" value="ECO:0007669"/>
    <property type="project" value="TreeGrafter"/>
</dbReference>
<dbReference type="SMART" id="SM00260">
    <property type="entry name" value="CheW"/>
    <property type="match status" value="1"/>
</dbReference>
<dbReference type="PROSITE" id="PS50851">
    <property type="entry name" value="CHEW"/>
    <property type="match status" value="1"/>
</dbReference>
<evidence type="ECO:0000256" key="4">
    <source>
        <dbReference type="ARBA" id="ARBA00022500"/>
    </source>
</evidence>
<keyword evidence="3" id="KW-0963">Cytoplasm</keyword>
<comment type="subcellular location">
    <subcellularLocation>
        <location evidence="1">Cytoplasm</location>
    </subcellularLocation>
</comment>
<sequence length="167" mass="18683">MTESEDLMTSEDTQKDKYLSFNLGNSEYAIPIHYVLEIIGLQPITRVPDVPNYVKGVINIRGKVIPVVDLRQRFGLEERAYDDRTCIIIVRIEEMQVGLIVDTVNEVLKIESQQIEPPPEVKRGQANKFIDGLAKVADSVKIVLNMASILEISEGEQSKAVAEIEAS</sequence>
<dbReference type="EMBL" id="DRTD01000661">
    <property type="protein sequence ID" value="HHE55883.1"/>
    <property type="molecule type" value="Genomic_DNA"/>
</dbReference>